<keyword evidence="2 7" id="KW-0813">Transport</keyword>
<feature type="transmembrane region" description="Helical" evidence="7">
    <location>
        <begin position="239"/>
        <end position="265"/>
    </location>
</feature>
<gene>
    <name evidence="9" type="primary">dppB_2</name>
    <name evidence="9" type="ORF">LMG6000_00429</name>
</gene>
<keyword evidence="4 7" id="KW-0812">Transmembrane</keyword>
<feature type="transmembrane region" description="Helical" evidence="7">
    <location>
        <begin position="285"/>
        <end position="307"/>
    </location>
</feature>
<dbReference type="InterPro" id="IPR035906">
    <property type="entry name" value="MetI-like_sf"/>
</dbReference>
<dbReference type="PANTHER" id="PTHR43163:SF3">
    <property type="entry name" value="PEPTIDE ABC TRANSPORTER PERMEASE PROTEIN"/>
    <property type="match status" value="1"/>
</dbReference>
<organism evidence="9 10">
    <name type="scientific">Achromobacter insolitus</name>
    <dbReference type="NCBI Taxonomy" id="217204"/>
    <lineage>
        <taxon>Bacteria</taxon>
        <taxon>Pseudomonadati</taxon>
        <taxon>Pseudomonadota</taxon>
        <taxon>Betaproteobacteria</taxon>
        <taxon>Burkholderiales</taxon>
        <taxon>Alcaligenaceae</taxon>
        <taxon>Achromobacter</taxon>
    </lineage>
</organism>
<comment type="similarity">
    <text evidence="7">Belongs to the binding-protein-dependent transport system permease family.</text>
</comment>
<feature type="transmembrane region" description="Helical" evidence="7">
    <location>
        <begin position="178"/>
        <end position="198"/>
    </location>
</feature>
<evidence type="ECO:0000256" key="2">
    <source>
        <dbReference type="ARBA" id="ARBA00022448"/>
    </source>
</evidence>
<dbReference type="GO" id="GO:0055085">
    <property type="term" value="P:transmembrane transport"/>
    <property type="evidence" value="ECO:0007669"/>
    <property type="project" value="InterPro"/>
</dbReference>
<evidence type="ECO:0000256" key="1">
    <source>
        <dbReference type="ARBA" id="ARBA00004651"/>
    </source>
</evidence>
<dbReference type="PROSITE" id="PS50928">
    <property type="entry name" value="ABC_TM1"/>
    <property type="match status" value="1"/>
</dbReference>
<evidence type="ECO:0000256" key="6">
    <source>
        <dbReference type="ARBA" id="ARBA00023136"/>
    </source>
</evidence>
<dbReference type="AlphaFoldDB" id="A0A6S7EYX8"/>
<evidence type="ECO:0000256" key="5">
    <source>
        <dbReference type="ARBA" id="ARBA00022989"/>
    </source>
</evidence>
<proteinExistence type="inferred from homology"/>
<keyword evidence="10" id="KW-1185">Reference proteome</keyword>
<evidence type="ECO:0000256" key="3">
    <source>
        <dbReference type="ARBA" id="ARBA00022475"/>
    </source>
</evidence>
<dbReference type="GO" id="GO:0005886">
    <property type="term" value="C:plasma membrane"/>
    <property type="evidence" value="ECO:0007669"/>
    <property type="project" value="UniProtKB-SubCell"/>
</dbReference>
<dbReference type="Gene3D" id="1.10.3720.10">
    <property type="entry name" value="MetI-like"/>
    <property type="match status" value="1"/>
</dbReference>
<dbReference type="InterPro" id="IPR045621">
    <property type="entry name" value="BPD_transp_1_N"/>
</dbReference>
<dbReference type="Proteomes" id="UP000494183">
    <property type="component" value="Unassembled WGS sequence"/>
</dbReference>
<evidence type="ECO:0000256" key="4">
    <source>
        <dbReference type="ARBA" id="ARBA00022692"/>
    </source>
</evidence>
<evidence type="ECO:0000259" key="8">
    <source>
        <dbReference type="PROSITE" id="PS50928"/>
    </source>
</evidence>
<keyword evidence="5 7" id="KW-1133">Transmembrane helix</keyword>
<dbReference type="RefSeq" id="WP_175202079.1">
    <property type="nucleotide sequence ID" value="NZ_CADILH010000001.1"/>
</dbReference>
<sequence>MHGVLYRWLIRTVAIVLPVFILASLATFALRDISGINPAAQILGDEATPAAVAQLEASWGLDRPFLAQYATWLGNILTGDMGTSWYSETDVTEIMIQRAPITLSVALLALLIGVAAGTTLGALSAIYAGTAFDRVITVLLSVASTLPAFVIGVGLIAIFSVALLIFPAAGYLPLKFGWWPWLSTILLPAIALSFDTAADLARQLRASMIEAYAKHYVLGARARGYGELRIFVRHVLPNALGPATAILGLKFPALLGGAVVTESIFNMNGYGKFAADSSLRGDVPAVQAVLVVAVGLVLVFSVLVNLVQIRLNPASGRGY</sequence>
<dbReference type="Pfam" id="PF19300">
    <property type="entry name" value="BPD_transp_1_N"/>
    <property type="match status" value="1"/>
</dbReference>
<dbReference type="SUPFAM" id="SSF161098">
    <property type="entry name" value="MetI-like"/>
    <property type="match status" value="1"/>
</dbReference>
<feature type="transmembrane region" description="Helical" evidence="7">
    <location>
        <begin position="135"/>
        <end position="166"/>
    </location>
</feature>
<evidence type="ECO:0000313" key="10">
    <source>
        <dbReference type="Proteomes" id="UP000494183"/>
    </source>
</evidence>
<dbReference type="InterPro" id="IPR000515">
    <property type="entry name" value="MetI-like"/>
</dbReference>
<evidence type="ECO:0000313" key="9">
    <source>
        <dbReference type="EMBL" id="CAB3929377.1"/>
    </source>
</evidence>
<comment type="subcellular location">
    <subcellularLocation>
        <location evidence="1 7">Cell membrane</location>
        <topology evidence="1 7">Multi-pass membrane protein</topology>
    </subcellularLocation>
</comment>
<dbReference type="CDD" id="cd06261">
    <property type="entry name" value="TM_PBP2"/>
    <property type="match status" value="1"/>
</dbReference>
<dbReference type="EMBL" id="CADILH010000001">
    <property type="protein sequence ID" value="CAB3929377.1"/>
    <property type="molecule type" value="Genomic_DNA"/>
</dbReference>
<protein>
    <submittedName>
        <fullName evidence="9">Dipeptide transport system permease protein DppB</fullName>
    </submittedName>
</protein>
<name>A0A6S7EYX8_9BURK</name>
<reference evidence="9 10" key="1">
    <citation type="submission" date="2020-04" db="EMBL/GenBank/DDBJ databases">
        <authorList>
            <person name="De Canck E."/>
        </authorList>
    </citation>
    <scope>NUCLEOTIDE SEQUENCE [LARGE SCALE GENOMIC DNA]</scope>
    <source>
        <strain evidence="9 10">LMG 6000</strain>
    </source>
</reference>
<accession>A0A6S7EYX8</accession>
<keyword evidence="6 7" id="KW-0472">Membrane</keyword>
<feature type="transmembrane region" description="Helical" evidence="7">
    <location>
        <begin position="105"/>
        <end position="128"/>
    </location>
</feature>
<dbReference type="PANTHER" id="PTHR43163">
    <property type="entry name" value="DIPEPTIDE TRANSPORT SYSTEM PERMEASE PROTEIN DPPB-RELATED"/>
    <property type="match status" value="1"/>
</dbReference>
<evidence type="ECO:0000256" key="7">
    <source>
        <dbReference type="RuleBase" id="RU363032"/>
    </source>
</evidence>
<dbReference type="Pfam" id="PF00528">
    <property type="entry name" value="BPD_transp_1"/>
    <property type="match status" value="1"/>
</dbReference>
<feature type="transmembrane region" description="Helical" evidence="7">
    <location>
        <begin position="12"/>
        <end position="30"/>
    </location>
</feature>
<feature type="domain" description="ABC transmembrane type-1" evidence="8">
    <location>
        <begin position="99"/>
        <end position="304"/>
    </location>
</feature>
<keyword evidence="3" id="KW-1003">Cell membrane</keyword>